<organism evidence="16 17">
    <name type="scientific">Anaerotruncus massiliensis</name>
    <name type="common">ex Togo et al. 2019</name>
    <dbReference type="NCBI Taxonomy" id="1673720"/>
    <lineage>
        <taxon>Bacteria</taxon>
        <taxon>Bacillati</taxon>
        <taxon>Bacillota</taxon>
        <taxon>Clostridia</taxon>
        <taxon>Eubacteriales</taxon>
        <taxon>Oscillospiraceae</taxon>
        <taxon>Anaerotruncus</taxon>
    </lineage>
</organism>
<keyword evidence="7 14" id="KW-0812">Transmembrane</keyword>
<dbReference type="InterPro" id="IPR003661">
    <property type="entry name" value="HisK_dim/P_dom"/>
</dbReference>
<evidence type="ECO:0000313" key="16">
    <source>
        <dbReference type="EMBL" id="MBC3939738.1"/>
    </source>
</evidence>
<dbReference type="InterPro" id="IPR036097">
    <property type="entry name" value="HisK_dim/P_sf"/>
</dbReference>
<evidence type="ECO:0000256" key="14">
    <source>
        <dbReference type="SAM" id="Phobius"/>
    </source>
</evidence>
<accession>A0ABR7AH18</accession>
<evidence type="ECO:0000256" key="5">
    <source>
        <dbReference type="ARBA" id="ARBA00022553"/>
    </source>
</evidence>
<comment type="caution">
    <text evidence="16">The sequence shown here is derived from an EMBL/GenBank/DDBJ whole genome shotgun (WGS) entry which is preliminary data.</text>
</comment>
<feature type="transmembrane region" description="Helical" evidence="14">
    <location>
        <begin position="276"/>
        <end position="296"/>
    </location>
</feature>
<feature type="transmembrane region" description="Helical" evidence="14">
    <location>
        <begin position="419"/>
        <end position="442"/>
    </location>
</feature>
<dbReference type="Gene3D" id="3.30.565.10">
    <property type="entry name" value="Histidine kinase-like ATPase, C-terminal domain"/>
    <property type="match status" value="1"/>
</dbReference>
<dbReference type="SMART" id="SM00388">
    <property type="entry name" value="HisKA"/>
    <property type="match status" value="1"/>
</dbReference>
<evidence type="ECO:0000256" key="2">
    <source>
        <dbReference type="ARBA" id="ARBA00004651"/>
    </source>
</evidence>
<evidence type="ECO:0000256" key="1">
    <source>
        <dbReference type="ARBA" id="ARBA00000085"/>
    </source>
</evidence>
<dbReference type="Gene3D" id="1.10.287.130">
    <property type="match status" value="1"/>
</dbReference>
<evidence type="ECO:0000259" key="15">
    <source>
        <dbReference type="PROSITE" id="PS50109"/>
    </source>
</evidence>
<dbReference type="CDD" id="cd00082">
    <property type="entry name" value="HisKA"/>
    <property type="match status" value="1"/>
</dbReference>
<dbReference type="EC" id="2.7.13.3" evidence="3"/>
<keyword evidence="9 16" id="KW-0418">Kinase</keyword>
<dbReference type="InterPro" id="IPR036890">
    <property type="entry name" value="HATPase_C_sf"/>
</dbReference>
<evidence type="ECO:0000256" key="6">
    <source>
        <dbReference type="ARBA" id="ARBA00022679"/>
    </source>
</evidence>
<sequence length="762" mass="84751">MDTRSKKWRAAVSFTAFFLGISLLLTSVPEALSLLTGGSWKRTSVADAFQEDYQNTRAFRDAVASYLEDFLTMAVGGNANYSEYSVSYNGEITSAVMEATEVADAIGEYGSGGYHGWDDGYDFSVTISPPSSYGSSAQAAHDYFKEDKNVLYDIRYDGEQKYTNAEGTGLDGPNLKLPEGYNFLLWFDGSKVRVVKDGRELDIYGDGYYREGKDWYVPGYKNFTVDEDAARASVVIAAAKSPMLYVRGSYGNSSAERQNNRLYWLEQNLKERRDRYTGMAASCAAGVLLLAVWFLLRGDKRRADAAIARVTGRVWYEGKLLLLLAALAVFLAGPQDALREITYMVREEYLDPWIFTYYAQELSRNGFSLLVIFWSAYLLINDWRHNPKPWKHSLTGKFCAAARASDLKLPLQRRMVRRFGAVLIAAAAFAASALALYAGFRVYNRDSLFAFLLLAGLLALLLWMLYRFARGNRETARDIGALVGQIAAVHAGGLTMPLDLPEDADLAAAAKDLNDIQRGMNEALEERMRSERMKVELIANVSHDIKTPLTSIISYVELLGQEDLPEHVKDYIRILESKSQRLKTMVQDVFEVSKAASGQLPVTLEILDLGKLLRQTLADMAEQIDRSAVTVRAEIPEEPVMITADGQRLYRVFQNLVQNALQYSLDGSRVHVSLAADGTTAVASIKNTSREEIARNKDFTERFVRGDDARTDGGSGLGLSIARTFTEACGGRFSVETIADLFVVTVEFARQAAEEQAEQAED</sequence>
<keyword evidence="5" id="KW-0597">Phosphoprotein</keyword>
<dbReference type="RefSeq" id="WP_121587509.1">
    <property type="nucleotide sequence ID" value="NZ_JACOIH010000031.1"/>
</dbReference>
<keyword evidence="6" id="KW-0808">Transferase</keyword>
<comment type="catalytic activity">
    <reaction evidence="1">
        <text>ATP + protein L-histidine = ADP + protein N-phospho-L-histidine.</text>
        <dbReference type="EC" id="2.7.13.3"/>
    </reaction>
</comment>
<feature type="transmembrane region" description="Helical" evidence="14">
    <location>
        <begin position="362"/>
        <end position="380"/>
    </location>
</feature>
<dbReference type="GO" id="GO:0016301">
    <property type="term" value="F:kinase activity"/>
    <property type="evidence" value="ECO:0007669"/>
    <property type="project" value="UniProtKB-KW"/>
</dbReference>
<feature type="domain" description="Histidine kinase" evidence="15">
    <location>
        <begin position="540"/>
        <end position="752"/>
    </location>
</feature>
<evidence type="ECO:0000313" key="17">
    <source>
        <dbReference type="Proteomes" id="UP000602181"/>
    </source>
</evidence>
<evidence type="ECO:0000256" key="13">
    <source>
        <dbReference type="ARBA" id="ARBA00023136"/>
    </source>
</evidence>
<feature type="transmembrane region" description="Helical" evidence="14">
    <location>
        <begin position="448"/>
        <end position="466"/>
    </location>
</feature>
<dbReference type="SUPFAM" id="SSF55874">
    <property type="entry name" value="ATPase domain of HSP90 chaperone/DNA topoisomerase II/histidine kinase"/>
    <property type="match status" value="1"/>
</dbReference>
<evidence type="ECO:0000256" key="3">
    <source>
        <dbReference type="ARBA" id="ARBA00012438"/>
    </source>
</evidence>
<dbReference type="Pfam" id="PF00512">
    <property type="entry name" value="HisKA"/>
    <property type="match status" value="1"/>
</dbReference>
<dbReference type="InterPro" id="IPR003594">
    <property type="entry name" value="HATPase_dom"/>
</dbReference>
<evidence type="ECO:0000256" key="10">
    <source>
        <dbReference type="ARBA" id="ARBA00022840"/>
    </source>
</evidence>
<evidence type="ECO:0000256" key="9">
    <source>
        <dbReference type="ARBA" id="ARBA00022777"/>
    </source>
</evidence>
<dbReference type="PANTHER" id="PTHR45528">
    <property type="entry name" value="SENSOR HISTIDINE KINASE CPXA"/>
    <property type="match status" value="1"/>
</dbReference>
<keyword evidence="13 14" id="KW-0472">Membrane</keyword>
<dbReference type="InterPro" id="IPR005467">
    <property type="entry name" value="His_kinase_dom"/>
</dbReference>
<comment type="subcellular location">
    <subcellularLocation>
        <location evidence="2">Cell membrane</location>
        <topology evidence="2">Multi-pass membrane protein</topology>
    </subcellularLocation>
</comment>
<evidence type="ECO:0000256" key="12">
    <source>
        <dbReference type="ARBA" id="ARBA00023012"/>
    </source>
</evidence>
<dbReference type="Proteomes" id="UP000602181">
    <property type="component" value="Unassembled WGS sequence"/>
</dbReference>
<dbReference type="InterPro" id="IPR050398">
    <property type="entry name" value="HssS/ArlS-like"/>
</dbReference>
<keyword evidence="12" id="KW-0902">Two-component regulatory system</keyword>
<dbReference type="PROSITE" id="PS50109">
    <property type="entry name" value="HIS_KIN"/>
    <property type="match status" value="1"/>
</dbReference>
<evidence type="ECO:0000256" key="4">
    <source>
        <dbReference type="ARBA" id="ARBA00022475"/>
    </source>
</evidence>
<keyword evidence="17" id="KW-1185">Reference proteome</keyword>
<gene>
    <name evidence="16" type="ORF">H8R05_12560</name>
</gene>
<dbReference type="Pfam" id="PF02518">
    <property type="entry name" value="HATPase_c"/>
    <property type="match status" value="1"/>
</dbReference>
<evidence type="ECO:0000256" key="7">
    <source>
        <dbReference type="ARBA" id="ARBA00022692"/>
    </source>
</evidence>
<name>A0ABR7AH18_9FIRM</name>
<keyword evidence="10" id="KW-0067">ATP-binding</keyword>
<evidence type="ECO:0000256" key="8">
    <source>
        <dbReference type="ARBA" id="ARBA00022741"/>
    </source>
</evidence>
<protein>
    <recommendedName>
        <fullName evidence="3">histidine kinase</fullName>
        <ecNumber evidence="3">2.7.13.3</ecNumber>
    </recommendedName>
</protein>
<reference evidence="16 17" key="1">
    <citation type="submission" date="2020-08" db="EMBL/GenBank/DDBJ databases">
        <authorList>
            <person name="Liu C."/>
            <person name="Sun Q."/>
        </authorList>
    </citation>
    <scope>NUCLEOTIDE SEQUENCE [LARGE SCALE GENOMIC DNA]</scope>
    <source>
        <strain evidence="16 17">22A2-44</strain>
    </source>
</reference>
<keyword evidence="8" id="KW-0547">Nucleotide-binding</keyword>
<feature type="transmembrane region" description="Helical" evidence="14">
    <location>
        <begin position="316"/>
        <end position="334"/>
    </location>
</feature>
<dbReference type="SMART" id="SM00387">
    <property type="entry name" value="HATPase_c"/>
    <property type="match status" value="1"/>
</dbReference>
<keyword evidence="11 14" id="KW-1133">Transmembrane helix</keyword>
<proteinExistence type="predicted"/>
<dbReference type="SUPFAM" id="SSF47384">
    <property type="entry name" value="Homodimeric domain of signal transducing histidine kinase"/>
    <property type="match status" value="1"/>
</dbReference>
<keyword evidence="4" id="KW-1003">Cell membrane</keyword>
<evidence type="ECO:0000256" key="11">
    <source>
        <dbReference type="ARBA" id="ARBA00022989"/>
    </source>
</evidence>
<dbReference type="EMBL" id="JACOIH010000031">
    <property type="protein sequence ID" value="MBC3939738.1"/>
    <property type="molecule type" value="Genomic_DNA"/>
</dbReference>
<dbReference type="PANTHER" id="PTHR45528:SF1">
    <property type="entry name" value="SENSOR HISTIDINE KINASE CPXA"/>
    <property type="match status" value="1"/>
</dbReference>